<dbReference type="EMBL" id="SSTG01000099">
    <property type="protein sequence ID" value="THG47067.1"/>
    <property type="molecule type" value="Genomic_DNA"/>
</dbReference>
<reference evidence="1" key="1">
    <citation type="submission" date="2019-04" db="EMBL/GenBank/DDBJ databases">
        <title>Microbes associate with the intestines of laboratory mice.</title>
        <authorList>
            <person name="Navarre W."/>
            <person name="Wong E."/>
            <person name="Huang K.C."/>
            <person name="Tropini C."/>
            <person name="Ng K."/>
            <person name="Yu B."/>
        </authorList>
    </citation>
    <scope>NUCLEOTIDE SEQUENCE</scope>
    <source>
        <strain evidence="1">NM86_A22</strain>
    </source>
</reference>
<organism evidence="1 2">
    <name type="scientific">Muribaculum caecicola</name>
    <dbReference type="NCBI Taxonomy" id="3038144"/>
    <lineage>
        <taxon>Bacteria</taxon>
        <taxon>Pseudomonadati</taxon>
        <taxon>Bacteroidota</taxon>
        <taxon>Bacteroidia</taxon>
        <taxon>Bacteroidales</taxon>
        <taxon>Muribaculaceae</taxon>
        <taxon>Muribaculum</taxon>
    </lineage>
</organism>
<gene>
    <name evidence="1" type="primary">rmuC</name>
    <name evidence="1" type="ORF">E5990_07835</name>
</gene>
<evidence type="ECO:0000313" key="2">
    <source>
        <dbReference type="Proteomes" id="UP000305401"/>
    </source>
</evidence>
<comment type="caution">
    <text evidence="1">The sequence shown here is derived from an EMBL/GenBank/DDBJ whole genome shotgun (WGS) entry which is preliminary data.</text>
</comment>
<sequence length="315" mass="35424">MFVETLLQMTLAITITALIALTTGCAITYAVLKKQINTLTDNVGKEQMRANAAENKLNLAEAQAKAEQKILEQALAGKEETYKARIEALSEQIVSERAHADRLRNEASAQWAEKFETLKQEIKASAGNLLADKQQALQSANKNQMEQLLQPVREQFAEFKKSIDDQRTQNEVNKKELQNSFDAALKLLWQQQEAVVKNLGEQSQRIGQDAANLSKALRGDSKVQGDWGEMILESMLEGSGLRRDHEYFIQGNIKDDEGNNLRPDVVVRFPEGRSVIIDSKVSLTAYTAAVNTDDEEICRQMLREHVKSVKRHIDE</sequence>
<protein>
    <submittedName>
        <fullName evidence="1">DNA recombination protein RmuC</fullName>
    </submittedName>
</protein>
<keyword evidence="2" id="KW-1185">Reference proteome</keyword>
<evidence type="ECO:0000313" key="1">
    <source>
        <dbReference type="EMBL" id="THG47067.1"/>
    </source>
</evidence>
<dbReference type="Proteomes" id="UP000305401">
    <property type="component" value="Unassembled WGS sequence"/>
</dbReference>
<accession>A0AC61S4B8</accession>
<name>A0AC61S4B8_9BACT</name>
<proteinExistence type="predicted"/>
<feature type="non-terminal residue" evidence="1">
    <location>
        <position position="315"/>
    </location>
</feature>